<dbReference type="PANTHER" id="PTHR30126:SF77">
    <property type="entry name" value="TRANSCRIPTIONAL REGULATORY PROTEIN"/>
    <property type="match status" value="1"/>
</dbReference>
<dbReference type="InterPro" id="IPR005119">
    <property type="entry name" value="LysR_subst-bd"/>
</dbReference>
<comment type="similarity">
    <text evidence="1">Belongs to the LysR transcriptional regulatory family.</text>
</comment>
<evidence type="ECO:0000256" key="2">
    <source>
        <dbReference type="ARBA" id="ARBA00023015"/>
    </source>
</evidence>
<dbReference type="EMBL" id="JAGQAF010000014">
    <property type="protein sequence ID" value="MCE8539543.1"/>
    <property type="molecule type" value="Genomic_DNA"/>
</dbReference>
<dbReference type="SUPFAM" id="SSF46785">
    <property type="entry name" value="Winged helix' DNA-binding domain"/>
    <property type="match status" value="1"/>
</dbReference>
<dbReference type="PROSITE" id="PS50931">
    <property type="entry name" value="HTH_LYSR"/>
    <property type="match status" value="1"/>
</dbReference>
<dbReference type="Gene3D" id="3.40.190.10">
    <property type="entry name" value="Periplasmic binding protein-like II"/>
    <property type="match status" value="2"/>
</dbReference>
<keyword evidence="2" id="KW-0805">Transcription regulation</keyword>
<evidence type="ECO:0000256" key="3">
    <source>
        <dbReference type="ARBA" id="ARBA00023125"/>
    </source>
</evidence>
<name>A0A9Q3WQ17_9RHOB</name>
<dbReference type="SUPFAM" id="SSF53850">
    <property type="entry name" value="Periplasmic binding protein-like II"/>
    <property type="match status" value="1"/>
</dbReference>
<dbReference type="PANTHER" id="PTHR30126">
    <property type="entry name" value="HTH-TYPE TRANSCRIPTIONAL REGULATOR"/>
    <property type="match status" value="1"/>
</dbReference>
<evidence type="ECO:0000313" key="6">
    <source>
        <dbReference type="EMBL" id="MCE8539543.1"/>
    </source>
</evidence>
<evidence type="ECO:0000259" key="5">
    <source>
        <dbReference type="PROSITE" id="PS50931"/>
    </source>
</evidence>
<keyword evidence="3" id="KW-0238">DNA-binding</keyword>
<dbReference type="FunFam" id="1.10.10.10:FF:000001">
    <property type="entry name" value="LysR family transcriptional regulator"/>
    <property type="match status" value="1"/>
</dbReference>
<dbReference type="GO" id="GO:0003700">
    <property type="term" value="F:DNA-binding transcription factor activity"/>
    <property type="evidence" value="ECO:0007669"/>
    <property type="project" value="InterPro"/>
</dbReference>
<dbReference type="RefSeq" id="WP_234221493.1">
    <property type="nucleotide sequence ID" value="NZ_JAGQAF010000014.1"/>
</dbReference>
<sequence>MTRINIEQLRTFLAVVRLGGVRRAASGLNLTQPAVTARIKNLEDSLACELFERRSGGMRLTKRGELLLAHAEKFEHLTELVERDVVDPQGIDGRLRLGVSETIAQCWLPELVSRLHGLYPRLDIEFNVDISLNLRAGLLNREIDLAILLGPVSEYFVNNIELPGFDLGWYAAANTEPGLTEDKYLSRPVLTYARNTRPYRELKEMLFERVGPDVSMFPSSSLSACFRLVEADLGVAVLPRALGQEFVDTGRIREFDPGWVPSPLRFTASYLGEPRSHLIETAAKLALEVAIEYQRDRNY</sequence>
<dbReference type="Gene3D" id="1.10.10.10">
    <property type="entry name" value="Winged helix-like DNA-binding domain superfamily/Winged helix DNA-binding domain"/>
    <property type="match status" value="1"/>
</dbReference>
<evidence type="ECO:0000256" key="4">
    <source>
        <dbReference type="ARBA" id="ARBA00023163"/>
    </source>
</evidence>
<dbReference type="Pfam" id="PF00126">
    <property type="entry name" value="HTH_1"/>
    <property type="match status" value="1"/>
</dbReference>
<gene>
    <name evidence="6" type="ORF">KBY27_18960</name>
</gene>
<dbReference type="CDD" id="cd05466">
    <property type="entry name" value="PBP2_LTTR_substrate"/>
    <property type="match status" value="1"/>
</dbReference>
<feature type="domain" description="HTH lysR-type" evidence="5">
    <location>
        <begin position="4"/>
        <end position="61"/>
    </location>
</feature>
<reference evidence="6" key="1">
    <citation type="journal article" date="2021" name="Environ. Microbiol.">
        <title>Cryptic niche differentiation of novel sediment ecotypes of Rugeria pomeroyi correlates with nitrate respiration.</title>
        <authorList>
            <person name="Lin X."/>
            <person name="McNichol J."/>
            <person name="Chu X."/>
            <person name="Qian Y."/>
            <person name="Luo H."/>
        </authorList>
    </citation>
    <scope>NUCLEOTIDE SEQUENCE</scope>
    <source>
        <strain evidence="6">SZCCDBB064</strain>
    </source>
</reference>
<dbReference type="AlphaFoldDB" id="A0A9Q3WQ17"/>
<dbReference type="Proteomes" id="UP000813672">
    <property type="component" value="Unassembled WGS sequence"/>
</dbReference>
<dbReference type="PRINTS" id="PR00039">
    <property type="entry name" value="HTHLYSR"/>
</dbReference>
<evidence type="ECO:0000256" key="1">
    <source>
        <dbReference type="ARBA" id="ARBA00009437"/>
    </source>
</evidence>
<accession>A0A9Q3WQ17</accession>
<keyword evidence="4" id="KW-0804">Transcription</keyword>
<dbReference type="GO" id="GO:0000976">
    <property type="term" value="F:transcription cis-regulatory region binding"/>
    <property type="evidence" value="ECO:0007669"/>
    <property type="project" value="TreeGrafter"/>
</dbReference>
<evidence type="ECO:0000313" key="7">
    <source>
        <dbReference type="Proteomes" id="UP000813672"/>
    </source>
</evidence>
<dbReference type="InterPro" id="IPR036388">
    <property type="entry name" value="WH-like_DNA-bd_sf"/>
</dbReference>
<dbReference type="InterPro" id="IPR036390">
    <property type="entry name" value="WH_DNA-bd_sf"/>
</dbReference>
<organism evidence="6 7">
    <name type="scientific">Ruegeria pomeroyi</name>
    <dbReference type="NCBI Taxonomy" id="89184"/>
    <lineage>
        <taxon>Bacteria</taxon>
        <taxon>Pseudomonadati</taxon>
        <taxon>Pseudomonadota</taxon>
        <taxon>Alphaproteobacteria</taxon>
        <taxon>Rhodobacterales</taxon>
        <taxon>Roseobacteraceae</taxon>
        <taxon>Ruegeria</taxon>
    </lineage>
</organism>
<dbReference type="Pfam" id="PF03466">
    <property type="entry name" value="LysR_substrate"/>
    <property type="match status" value="1"/>
</dbReference>
<proteinExistence type="inferred from homology"/>
<protein>
    <submittedName>
        <fullName evidence="6">LysR family transcriptional regulator</fullName>
    </submittedName>
</protein>
<comment type="caution">
    <text evidence="6">The sequence shown here is derived from an EMBL/GenBank/DDBJ whole genome shotgun (WGS) entry which is preliminary data.</text>
</comment>
<dbReference type="InterPro" id="IPR000847">
    <property type="entry name" value="LysR_HTH_N"/>
</dbReference>